<sequence>MSDLFRSHVDLLVFDQTQISDKKAAGFAKDILAAKYDAILADPTLKPLFSINVESVVDPVAETVIKASYKSLVEASVKALDADSDKSDQFYSLLIFAAIANLHLFIQSNFTGPALEIDPYQITLAPVAENSDSVKLFNDACVEELTSDGEPAYTLTSYPHLLILANAILSHVSTASHSLDAIAKWWYSRSLLIHQSILNGAAASLHLPIFTSLSVKTLEAITDPLANETGDETKLPISALLSTRFYSELARAQLQYDYDAKAEHSLKLAQQSSGLQYVLTGCKAKRTKFQQKETSQMIFIAKSRIDKKTAHDDDDSLPPPISLELNSDLLLEKVQYTAPSEDSANESTIPEELKKVDPNNQPTLQDIDNSLVLLRQSYIKSSSPYNNPLVQEELLAIANRIINSPPGTVNWCLYSRALWERSILESSSPKTVERGTLQMQSLVEELGQSTTGTFISRSKDDKSGNISERLAYIHQLLPLPKWAMDAKLAEKFMSIGVLKSALEVYERLAMWDQVALCYAAVGQEEKGQEVLEEYLKKHPKNARAWSILGEITENPEYFEKSWEIGRYPSARRSLGQFYYNPPKHTKIERNIELAIKYMNDALTVNPLHYRTWFLYGCAGLETEQYDLAAEAFTRCVALDETDGKSWSNLSTALLRLNKKNEAFNALKRAVRVTSEKKNWRIWNNYVTVAVELSDWNEVLHGTRELISIESSQNEDSLDVSVLEHLCHILVSTKYPEDDSTGADESATETVAAPRLDFFQKSALELFTNTLPGLITTKARLWKIVARVELWRNRPWAALDAYEKGFRIYTHLPTLESDEKVWDDAVEYCSDLVDAYTNLGPREGKFGDGSLVCSNWKFKAKSTVRLLIGRGKKWWEDSKGWERLQEIKEEIV</sequence>
<gene>
    <name evidence="1" type="ORF">D0Z00_003291</name>
</gene>
<comment type="caution">
    <text evidence="1">The sequence shown here is derived from an EMBL/GenBank/DDBJ whole genome shotgun (WGS) entry which is preliminary data.</text>
</comment>
<keyword evidence="2" id="KW-1185">Reference proteome</keyword>
<proteinExistence type="predicted"/>
<evidence type="ECO:0000313" key="1">
    <source>
        <dbReference type="EMBL" id="KAF5095066.1"/>
    </source>
</evidence>
<name>A0ACB6V1Q5_9ASCO</name>
<dbReference type="EMBL" id="QVQA01000138">
    <property type="protein sequence ID" value="KAF5095066.1"/>
    <property type="molecule type" value="Genomic_DNA"/>
</dbReference>
<accession>A0ACB6V1Q5</accession>
<organism evidence="1 2">
    <name type="scientific">Geotrichum galactomycetum</name>
    <dbReference type="NCBI Taxonomy" id="27317"/>
    <lineage>
        <taxon>Eukaryota</taxon>
        <taxon>Fungi</taxon>
        <taxon>Dikarya</taxon>
        <taxon>Ascomycota</taxon>
        <taxon>Saccharomycotina</taxon>
        <taxon>Dipodascomycetes</taxon>
        <taxon>Dipodascales</taxon>
        <taxon>Dipodascaceae</taxon>
        <taxon>Geotrichum</taxon>
    </lineage>
</organism>
<reference evidence="1 2" key="1">
    <citation type="journal article" date="2020" name="Front. Microbiol.">
        <title>Phenotypic and Genetic Characterization of the Cheese Ripening Yeast Geotrichum candidum.</title>
        <authorList>
            <person name="Perkins V."/>
            <person name="Vignola S."/>
            <person name="Lessard M.H."/>
            <person name="Plante P.L."/>
            <person name="Corbeil J."/>
            <person name="Dugat-Bony E."/>
            <person name="Frenette M."/>
            <person name="Labrie S."/>
        </authorList>
    </citation>
    <scope>NUCLEOTIDE SEQUENCE [LARGE SCALE GENOMIC DNA]</scope>
    <source>
        <strain evidence="1 2">LMA-1147</strain>
    </source>
</reference>
<protein>
    <submittedName>
        <fullName evidence="1">Uncharacterized protein</fullName>
    </submittedName>
</protein>
<evidence type="ECO:0000313" key="2">
    <source>
        <dbReference type="Proteomes" id="UP000744676"/>
    </source>
</evidence>
<dbReference type="Proteomes" id="UP000744676">
    <property type="component" value="Unassembled WGS sequence"/>
</dbReference>